<keyword evidence="1" id="KW-0472">Membrane</keyword>
<feature type="transmembrane region" description="Helical" evidence="1">
    <location>
        <begin position="83"/>
        <end position="103"/>
    </location>
</feature>
<feature type="transmembrane region" description="Helical" evidence="1">
    <location>
        <begin position="503"/>
        <end position="521"/>
    </location>
</feature>
<comment type="caution">
    <text evidence="2">The sequence shown here is derived from an EMBL/GenBank/DDBJ whole genome shotgun (WGS) entry which is preliminary data.</text>
</comment>
<organism evidence="2 3">
    <name type="scientific">Bifidobacterium mongoliense DSM 21395</name>
    <dbReference type="NCBI Taxonomy" id="1437603"/>
    <lineage>
        <taxon>Bacteria</taxon>
        <taxon>Bacillati</taxon>
        <taxon>Actinomycetota</taxon>
        <taxon>Actinomycetes</taxon>
        <taxon>Bifidobacteriales</taxon>
        <taxon>Bifidobacteriaceae</taxon>
        <taxon>Bifidobacterium</taxon>
    </lineage>
</organism>
<evidence type="ECO:0000256" key="1">
    <source>
        <dbReference type="SAM" id="Phobius"/>
    </source>
</evidence>
<name>A0A087BZI6_9BIFI</name>
<protein>
    <submittedName>
        <fullName evidence="2">Membrane protein</fullName>
    </submittedName>
</protein>
<keyword evidence="1" id="KW-1133">Transmembrane helix</keyword>
<dbReference type="AlphaFoldDB" id="A0A087BZI6"/>
<feature type="transmembrane region" description="Helical" evidence="1">
    <location>
        <begin position="321"/>
        <end position="339"/>
    </location>
</feature>
<feature type="transmembrane region" description="Helical" evidence="1">
    <location>
        <begin position="474"/>
        <end position="491"/>
    </location>
</feature>
<keyword evidence="1" id="KW-0812">Transmembrane</keyword>
<feature type="transmembrane region" description="Helical" evidence="1">
    <location>
        <begin position="28"/>
        <end position="53"/>
    </location>
</feature>
<dbReference type="Proteomes" id="UP000029082">
    <property type="component" value="Unassembled WGS sequence"/>
</dbReference>
<dbReference type="eggNOG" id="ENOG5031R8Y">
    <property type="taxonomic scope" value="Bacteria"/>
</dbReference>
<feature type="transmembrane region" description="Helical" evidence="1">
    <location>
        <begin position="527"/>
        <end position="554"/>
    </location>
</feature>
<evidence type="ECO:0000313" key="2">
    <source>
        <dbReference type="EMBL" id="KFI76436.1"/>
    </source>
</evidence>
<dbReference type="STRING" id="1437603.GCA_000771525_00528"/>
<dbReference type="EMBL" id="JGZE01000016">
    <property type="protein sequence ID" value="KFI76436.1"/>
    <property type="molecule type" value="Genomic_DNA"/>
</dbReference>
<accession>A0A087BZI6</accession>
<feature type="transmembrane region" description="Helical" evidence="1">
    <location>
        <begin position="183"/>
        <end position="215"/>
    </location>
</feature>
<evidence type="ECO:0000313" key="3">
    <source>
        <dbReference type="Proteomes" id="UP000029082"/>
    </source>
</evidence>
<reference evidence="2 3" key="1">
    <citation type="submission" date="2014-03" db="EMBL/GenBank/DDBJ databases">
        <title>Genomics of Bifidobacteria.</title>
        <authorList>
            <person name="Ventura M."/>
            <person name="Milani C."/>
            <person name="Lugli G.A."/>
        </authorList>
    </citation>
    <scope>NUCLEOTIDE SEQUENCE [LARGE SCALE GENOMIC DNA]</scope>
    <source>
        <strain evidence="2 3">DSM 21395</strain>
    </source>
</reference>
<keyword evidence="3" id="KW-1185">Reference proteome</keyword>
<feature type="transmembrane region" description="Helical" evidence="1">
    <location>
        <begin position="236"/>
        <end position="269"/>
    </location>
</feature>
<sequence>MSHFSSHETKYPIPTFSHKDTGSLARRISFSLATFAMGLASAIIAFLALISLFNTGYFLPPRSYEVTITSERMLLKQGLPTPLFMASCLVLIIILLYVSFLLIKIIPDCKIGTFVFLYSLCTTLLWVLSLNPIGGNYSYPDSISLIDSASSIVEGRFSDFAPGAAGHPSLHAYFSWYPFQAGALFWFVLIFSIFGINNLIAFLVVNAIAASLSVWSIWKLGCSSGLSSLGKRILSLLLVINIPLITSTGFIYTNTVGFCCALLSVLASVTAMRSNSKYEALLWMIISFIVGGIAMTIKGTEILFVLSITAIFTISSIRKHRYVFIPIILLLFLFAKWSSNLPILLLQHLTGQEFGKGLPQVSWIAIGLTQQSQQTTMPGWWNTSAIQIFNITQGDTALQQTFARTTIWSSISGFLSDPQYAWNFFSQKIASEWAEPTHQSLYYSSFIQRGKDSSLWTMFTTEPNGHRLIAFQNVYQFIVYALASLGIATAVKQKQDNAQEFEVMCLISIMIMAGFFCFLLWEAKSVYVLPFAALMTIPASHGLQHIGGGASLAYRKIRRKSETKPGE</sequence>
<gene>
    <name evidence="2" type="ORF">BMON_1736</name>
</gene>
<proteinExistence type="predicted"/>
<feature type="transmembrane region" description="Helical" evidence="1">
    <location>
        <begin position="281"/>
        <end position="314"/>
    </location>
</feature>
<feature type="transmembrane region" description="Helical" evidence="1">
    <location>
        <begin position="115"/>
        <end position="134"/>
    </location>
</feature>